<evidence type="ECO:0000256" key="4">
    <source>
        <dbReference type="ARBA" id="ARBA00023320"/>
    </source>
</evidence>
<comment type="subcellular location">
    <subcellularLocation>
        <location evidence="1">Secreted</location>
    </subcellularLocation>
</comment>
<protein>
    <submittedName>
        <fullName evidence="7">FxRIamide 1</fullName>
    </submittedName>
</protein>
<feature type="compositionally biased region" description="Basic and acidic residues" evidence="5">
    <location>
        <begin position="291"/>
        <end position="305"/>
    </location>
</feature>
<feature type="region of interest" description="Disordered" evidence="5">
    <location>
        <begin position="285"/>
        <end position="306"/>
    </location>
</feature>
<organism evidence="7">
    <name type="scientific">Ambigolimax valentianus</name>
    <dbReference type="NCBI Taxonomy" id="1338344"/>
    <lineage>
        <taxon>Eukaryota</taxon>
        <taxon>Metazoa</taxon>
        <taxon>Spiralia</taxon>
        <taxon>Lophotrochozoa</taxon>
        <taxon>Mollusca</taxon>
        <taxon>Gastropoda</taxon>
        <taxon>Heterobranchia</taxon>
        <taxon>Euthyneura</taxon>
        <taxon>Panpulmonata</taxon>
        <taxon>Eupulmonata</taxon>
        <taxon>Stylommatophora</taxon>
        <taxon>Helicina</taxon>
        <taxon>Limacoidea</taxon>
        <taxon>Limacidae</taxon>
        <taxon>Ambigolimax</taxon>
    </lineage>
</organism>
<evidence type="ECO:0000256" key="3">
    <source>
        <dbReference type="ARBA" id="ARBA00022815"/>
    </source>
</evidence>
<sequence>MQMKRAVMWAAVLLVSTCSFGVLVKANLNSGEADILLRRGSSARVKRMSPYPSAGVGNDAYPAGSLRDNLEHAADSSFTEDRISPCYFVPADTSQSYGFFRTGRSPSSFVRIGKSQYPYYKRHSNFVRIGRSSSQLGNPLHRFRRTSQFVRIGRDPSSYNKIRAYPCDTASIDRNDKDYLRLARSPSNFVRIGRSDFPIDSKRASSFVRIGKSSEMDTDEIPEYSDSTSQGHLGLNSDSSDLDSIKRMSSFVRIGKSFNTDSDLMKRVSNFVRIGKSGEDNKRASSFVRIGKSEENGDNDSDKRASNFVRIGKSGLDADMEDESSKRSSSFVRIGKMSPVDSSFSSPYSQDESSSPFLDDAPLHVVNRGSSFVRIGRMPSSAFVRIGKKSDLTVDSDEYNRIMSG</sequence>
<dbReference type="PANTHER" id="PTHR20986:SF24">
    <property type="entry name" value="FMRFAMIDE-LIKE NEUROPEPTIDES 1"/>
    <property type="match status" value="1"/>
</dbReference>
<evidence type="ECO:0000256" key="5">
    <source>
        <dbReference type="SAM" id="MobiDB-lite"/>
    </source>
</evidence>
<evidence type="ECO:0000256" key="2">
    <source>
        <dbReference type="ARBA" id="ARBA00022525"/>
    </source>
</evidence>
<dbReference type="AlphaFoldDB" id="A0A7R7YHC0"/>
<reference evidence="7" key="1">
    <citation type="submission" date="2021-01" db="EMBL/GenBank/DDBJ databases">
        <title>FxRIamide regulates the oscillatory activity in the olfactory center of the terrestrial slug Limax.</title>
        <authorList>
            <person name="Yamanaka A."/>
            <person name="Kobayashi S."/>
            <person name="Matsuo Y."/>
            <person name="Matsuo R."/>
        </authorList>
    </citation>
    <scope>NUCLEOTIDE SEQUENCE</scope>
</reference>
<keyword evidence="3" id="KW-0027">Amidation</keyword>
<dbReference type="GO" id="GO:0007218">
    <property type="term" value="P:neuropeptide signaling pathway"/>
    <property type="evidence" value="ECO:0007669"/>
    <property type="project" value="UniProtKB-KW"/>
</dbReference>
<feature type="signal peptide" evidence="6">
    <location>
        <begin position="1"/>
        <end position="21"/>
    </location>
</feature>
<proteinExistence type="evidence at transcript level"/>
<feature type="compositionally biased region" description="Low complexity" evidence="5">
    <location>
        <begin position="340"/>
        <end position="356"/>
    </location>
</feature>
<evidence type="ECO:0000313" key="7">
    <source>
        <dbReference type="EMBL" id="BCP56472.1"/>
    </source>
</evidence>
<dbReference type="PANTHER" id="PTHR20986">
    <property type="entry name" value="FMRFAMIDE-RELATED PEPTIDES"/>
    <property type="match status" value="1"/>
</dbReference>
<dbReference type="EMBL" id="LC599669">
    <property type="protein sequence ID" value="BCP56472.1"/>
    <property type="molecule type" value="mRNA"/>
</dbReference>
<feature type="region of interest" description="Disordered" evidence="5">
    <location>
        <begin position="215"/>
        <end position="238"/>
    </location>
</feature>
<keyword evidence="2" id="KW-0964">Secreted</keyword>
<accession>A0A7R7YHC0</accession>
<keyword evidence="4" id="KW-0527">Neuropeptide</keyword>
<name>A0A7R7YHC0_9EUPU</name>
<dbReference type="InterPro" id="IPR051041">
    <property type="entry name" value="FMRFamide-related_np"/>
</dbReference>
<evidence type="ECO:0000256" key="6">
    <source>
        <dbReference type="SAM" id="SignalP"/>
    </source>
</evidence>
<gene>
    <name evidence="7" type="primary">fxria1</name>
</gene>
<keyword evidence="6" id="KW-0732">Signal</keyword>
<feature type="chain" id="PRO_5031201516" evidence="6">
    <location>
        <begin position="22"/>
        <end position="405"/>
    </location>
</feature>
<feature type="region of interest" description="Disordered" evidence="5">
    <location>
        <begin position="340"/>
        <end position="360"/>
    </location>
</feature>
<dbReference type="GO" id="GO:0005576">
    <property type="term" value="C:extracellular region"/>
    <property type="evidence" value="ECO:0007669"/>
    <property type="project" value="UniProtKB-SubCell"/>
</dbReference>
<evidence type="ECO:0000256" key="1">
    <source>
        <dbReference type="ARBA" id="ARBA00004613"/>
    </source>
</evidence>